<dbReference type="eggNOG" id="KOG2392">
    <property type="taxonomic scope" value="Eukaryota"/>
</dbReference>
<dbReference type="CDD" id="cd00172">
    <property type="entry name" value="serpin"/>
    <property type="match status" value="1"/>
</dbReference>
<dbReference type="InterPro" id="IPR036186">
    <property type="entry name" value="Serpin_sf"/>
</dbReference>
<keyword evidence="5" id="KW-1185">Reference proteome</keyword>
<protein>
    <submittedName>
        <fullName evidence="4">Serine protease inhibitor, putative</fullName>
        <ecNumber evidence="4">3.4.24.69</ecNumber>
    </submittedName>
</protein>
<dbReference type="GO" id="GO:0004867">
    <property type="term" value="F:serine-type endopeptidase inhibitor activity"/>
    <property type="evidence" value="ECO:0007669"/>
    <property type="project" value="InterPro"/>
</dbReference>
<dbReference type="OMA" id="SSLKHWR"/>
<dbReference type="Proteomes" id="UP000008983">
    <property type="component" value="Unassembled WGS sequence"/>
</dbReference>
<feature type="domain" description="Serpin" evidence="3">
    <location>
        <begin position="1"/>
        <end position="195"/>
    </location>
</feature>
<sequence length="195" mass="23434">MQEKHFPELLYQVNFENYFEQIRQQINKWVELQICNNIQNLISEESIDSLTQMVLVNAIYFKGEWVYKFENKNIVKEVFFLENNGDQVQVDMMKNSQKIYYGENIHCQYIQLPYKGKQYAMYLFKPKNMTLQQIEQNNLNQNTLNEVQTNLQYVQVNIKLPKFKINPSKSTSLIKPQKIYVQLVVSLKEWLIFLI</sequence>
<dbReference type="Gene3D" id="3.30.497.10">
    <property type="entry name" value="Antithrombin, subunit I, domain 2"/>
    <property type="match status" value="1"/>
</dbReference>
<dbReference type="GeneID" id="14907846"/>
<dbReference type="InParanoid" id="G0QSV7"/>
<accession>G0QSV7</accession>
<dbReference type="InterPro" id="IPR000215">
    <property type="entry name" value="Serpin_fam"/>
</dbReference>
<dbReference type="OrthoDB" id="419611at2759"/>
<dbReference type="EC" id="3.4.24.69" evidence="4"/>
<proteinExistence type="inferred from homology"/>
<dbReference type="PANTHER" id="PTHR11461:SF211">
    <property type="entry name" value="GH10112P-RELATED"/>
    <property type="match status" value="1"/>
</dbReference>
<dbReference type="GO" id="GO:0004222">
    <property type="term" value="F:metalloendopeptidase activity"/>
    <property type="evidence" value="ECO:0007669"/>
    <property type="project" value="UniProtKB-EC"/>
</dbReference>
<dbReference type="Pfam" id="PF00079">
    <property type="entry name" value="Serpin"/>
    <property type="match status" value="1"/>
</dbReference>
<comment type="similarity">
    <text evidence="1 2">Belongs to the serpin family.</text>
</comment>
<reference evidence="4 5" key="1">
    <citation type="submission" date="2011-07" db="EMBL/GenBank/DDBJ databases">
        <authorList>
            <person name="Coyne R."/>
            <person name="Brami D."/>
            <person name="Johnson J."/>
            <person name="Hostetler J."/>
            <person name="Hannick L."/>
            <person name="Clark T."/>
            <person name="Cassidy-Hanley D."/>
            <person name="Inman J."/>
        </authorList>
    </citation>
    <scope>NUCLEOTIDE SEQUENCE [LARGE SCALE GENOMIC DNA]</scope>
    <source>
        <strain evidence="4 5">G5</strain>
    </source>
</reference>
<dbReference type="RefSeq" id="XP_004035184.1">
    <property type="nucleotide sequence ID" value="XM_004035136.1"/>
</dbReference>
<dbReference type="EMBL" id="GL983828">
    <property type="protein sequence ID" value="EGR31698.1"/>
    <property type="molecule type" value="Genomic_DNA"/>
</dbReference>
<dbReference type="SUPFAM" id="SSF56574">
    <property type="entry name" value="Serpins"/>
    <property type="match status" value="1"/>
</dbReference>
<evidence type="ECO:0000259" key="3">
    <source>
        <dbReference type="SMART" id="SM00093"/>
    </source>
</evidence>
<dbReference type="InterPro" id="IPR023796">
    <property type="entry name" value="Serpin_dom"/>
</dbReference>
<dbReference type="STRING" id="857967.G0QSV7"/>
<dbReference type="Gene3D" id="2.30.39.10">
    <property type="entry name" value="Alpha-1-antitrypsin, domain 1"/>
    <property type="match status" value="1"/>
</dbReference>
<name>G0QSV7_ICHMU</name>
<dbReference type="InterPro" id="IPR042185">
    <property type="entry name" value="Serpin_sf_2"/>
</dbReference>
<evidence type="ECO:0000256" key="2">
    <source>
        <dbReference type="RuleBase" id="RU000411"/>
    </source>
</evidence>
<dbReference type="InterPro" id="IPR042178">
    <property type="entry name" value="Serpin_sf_1"/>
</dbReference>
<evidence type="ECO:0000313" key="4">
    <source>
        <dbReference type="EMBL" id="EGR31698.1"/>
    </source>
</evidence>
<evidence type="ECO:0000313" key="5">
    <source>
        <dbReference type="Proteomes" id="UP000008983"/>
    </source>
</evidence>
<dbReference type="AlphaFoldDB" id="G0QSV7"/>
<organism evidence="4 5">
    <name type="scientific">Ichthyophthirius multifiliis</name>
    <name type="common">White spot disease agent</name>
    <name type="synonym">Ich</name>
    <dbReference type="NCBI Taxonomy" id="5932"/>
    <lineage>
        <taxon>Eukaryota</taxon>
        <taxon>Sar</taxon>
        <taxon>Alveolata</taxon>
        <taxon>Ciliophora</taxon>
        <taxon>Intramacronucleata</taxon>
        <taxon>Oligohymenophorea</taxon>
        <taxon>Hymenostomatida</taxon>
        <taxon>Ophryoglenina</taxon>
        <taxon>Ichthyophthirius</taxon>
    </lineage>
</organism>
<dbReference type="PANTHER" id="PTHR11461">
    <property type="entry name" value="SERINE PROTEASE INHIBITOR, SERPIN"/>
    <property type="match status" value="1"/>
</dbReference>
<dbReference type="GO" id="GO:0005615">
    <property type="term" value="C:extracellular space"/>
    <property type="evidence" value="ECO:0007669"/>
    <property type="project" value="InterPro"/>
</dbReference>
<dbReference type="SMART" id="SM00093">
    <property type="entry name" value="SERPIN"/>
    <property type="match status" value="1"/>
</dbReference>
<gene>
    <name evidence="4" type="ORF">IMG5_103950</name>
</gene>
<keyword evidence="4" id="KW-0378">Hydrolase</keyword>
<evidence type="ECO:0000256" key="1">
    <source>
        <dbReference type="ARBA" id="ARBA00009500"/>
    </source>
</evidence>